<accession>A0ABC8R203</accession>
<comment type="caution">
    <text evidence="1">The sequence shown here is derived from an EMBL/GenBank/DDBJ whole genome shotgun (WGS) entry which is preliminary data.</text>
</comment>
<evidence type="ECO:0000313" key="3">
    <source>
        <dbReference type="Proteomes" id="UP001642360"/>
    </source>
</evidence>
<gene>
    <name evidence="2" type="ORF">ILEXP_LOCUS29696</name>
    <name evidence="1" type="ORF">ILEXP_LOCUS6381</name>
</gene>
<proteinExistence type="predicted"/>
<evidence type="ECO:0000313" key="2">
    <source>
        <dbReference type="EMBL" id="CAK9160906.1"/>
    </source>
</evidence>
<dbReference type="EMBL" id="CAUOFW020000928">
    <property type="protein sequence ID" value="CAK9139026.1"/>
    <property type="molecule type" value="Genomic_DNA"/>
</dbReference>
<name>A0ABC8R203_9AQUA</name>
<sequence>MEARGRPQIRAPWVAPWWKPQRMRREARPWMMEASRAWMTTLAEGARARRCAGARAPLGTTLGVGSLRESMEDALGALKRHQHNEQVGLCQGLLGRYGDPK</sequence>
<protein>
    <submittedName>
        <fullName evidence="1">Uncharacterized protein</fullName>
    </submittedName>
</protein>
<dbReference type="Proteomes" id="UP001642360">
    <property type="component" value="Unassembled WGS sequence"/>
</dbReference>
<evidence type="ECO:0000313" key="1">
    <source>
        <dbReference type="EMBL" id="CAK9139026.1"/>
    </source>
</evidence>
<dbReference type="AlphaFoldDB" id="A0ABC8R203"/>
<organism evidence="1 3">
    <name type="scientific">Ilex paraguariensis</name>
    <name type="common">yerba mate</name>
    <dbReference type="NCBI Taxonomy" id="185542"/>
    <lineage>
        <taxon>Eukaryota</taxon>
        <taxon>Viridiplantae</taxon>
        <taxon>Streptophyta</taxon>
        <taxon>Embryophyta</taxon>
        <taxon>Tracheophyta</taxon>
        <taxon>Spermatophyta</taxon>
        <taxon>Magnoliopsida</taxon>
        <taxon>eudicotyledons</taxon>
        <taxon>Gunneridae</taxon>
        <taxon>Pentapetalae</taxon>
        <taxon>asterids</taxon>
        <taxon>campanulids</taxon>
        <taxon>Aquifoliales</taxon>
        <taxon>Aquifoliaceae</taxon>
        <taxon>Ilex</taxon>
    </lineage>
</organism>
<dbReference type="EMBL" id="CAUOFW020003607">
    <property type="protein sequence ID" value="CAK9160906.1"/>
    <property type="molecule type" value="Genomic_DNA"/>
</dbReference>
<keyword evidence="3" id="KW-1185">Reference proteome</keyword>
<reference evidence="1 3" key="1">
    <citation type="submission" date="2024-02" db="EMBL/GenBank/DDBJ databases">
        <authorList>
            <person name="Vignale AGUSTIN F."/>
            <person name="Sosa J E."/>
            <person name="Modenutti C."/>
        </authorList>
    </citation>
    <scope>NUCLEOTIDE SEQUENCE [LARGE SCALE GENOMIC DNA]</scope>
</reference>